<protein>
    <submittedName>
        <fullName evidence="2">Uncharacterized protein</fullName>
    </submittedName>
</protein>
<evidence type="ECO:0000256" key="1">
    <source>
        <dbReference type="SAM" id="MobiDB-lite"/>
    </source>
</evidence>
<proteinExistence type="predicted"/>
<dbReference type="EMBL" id="AMCI01002127">
    <property type="protein sequence ID" value="EJX03527.1"/>
    <property type="molecule type" value="Genomic_DNA"/>
</dbReference>
<name>J9G8I0_9ZZZZ</name>
<gene>
    <name evidence="2" type="ORF">EVA_08367</name>
</gene>
<feature type="region of interest" description="Disordered" evidence="1">
    <location>
        <begin position="1"/>
        <end position="20"/>
    </location>
</feature>
<evidence type="ECO:0000313" key="2">
    <source>
        <dbReference type="EMBL" id="EJX03527.1"/>
    </source>
</evidence>
<sequence>MASPLNIAMRRKPPRKSGLNRSARSLYWRLWIFSRLFS</sequence>
<organism evidence="2">
    <name type="scientific">gut metagenome</name>
    <dbReference type="NCBI Taxonomy" id="749906"/>
    <lineage>
        <taxon>unclassified sequences</taxon>
        <taxon>metagenomes</taxon>
        <taxon>organismal metagenomes</taxon>
    </lineage>
</organism>
<reference evidence="2" key="1">
    <citation type="journal article" date="2012" name="PLoS ONE">
        <title>Gene sets for utilization of primary and secondary nutrition supplies in the distal gut of endangered iberian lynx.</title>
        <authorList>
            <person name="Alcaide M."/>
            <person name="Messina E."/>
            <person name="Richter M."/>
            <person name="Bargiela R."/>
            <person name="Peplies J."/>
            <person name="Huws S.A."/>
            <person name="Newbold C.J."/>
            <person name="Golyshin P.N."/>
            <person name="Simon M.A."/>
            <person name="Lopez G."/>
            <person name="Yakimov M.M."/>
            <person name="Ferrer M."/>
        </authorList>
    </citation>
    <scope>NUCLEOTIDE SEQUENCE</scope>
</reference>
<dbReference type="AlphaFoldDB" id="J9G8I0"/>
<accession>J9G8I0</accession>
<comment type="caution">
    <text evidence="2">The sequence shown here is derived from an EMBL/GenBank/DDBJ whole genome shotgun (WGS) entry which is preliminary data.</text>
</comment>